<dbReference type="SUPFAM" id="SSF53335">
    <property type="entry name" value="S-adenosyl-L-methionine-dependent methyltransferases"/>
    <property type="match status" value="1"/>
</dbReference>
<keyword evidence="3" id="KW-1185">Reference proteome</keyword>
<comment type="caution">
    <text evidence="2">The sequence shown here is derived from an EMBL/GenBank/DDBJ whole genome shotgun (WGS) entry which is preliminary data.</text>
</comment>
<reference evidence="2 3" key="1">
    <citation type="journal article" date="2023" name="Commun. Biol.">
        <title>Genome analysis of Parmales, the sister group of diatoms, reveals the evolutionary specialization of diatoms from phago-mixotrophs to photoautotrophs.</title>
        <authorList>
            <person name="Ban H."/>
            <person name="Sato S."/>
            <person name="Yoshikawa S."/>
            <person name="Yamada K."/>
            <person name="Nakamura Y."/>
            <person name="Ichinomiya M."/>
            <person name="Sato N."/>
            <person name="Blanc-Mathieu R."/>
            <person name="Endo H."/>
            <person name="Kuwata A."/>
            <person name="Ogata H."/>
        </authorList>
    </citation>
    <scope>NUCLEOTIDE SEQUENCE [LARGE SCALE GENOMIC DNA]</scope>
</reference>
<feature type="region of interest" description="Disordered" evidence="1">
    <location>
        <begin position="1"/>
        <end position="28"/>
    </location>
</feature>
<name>A0ABQ6N595_9STRA</name>
<protein>
    <recommendedName>
        <fullName evidence="4">Methyltransferase domain-containing protein</fullName>
    </recommendedName>
</protein>
<dbReference type="Gene3D" id="3.40.50.150">
    <property type="entry name" value="Vaccinia Virus protein VP39"/>
    <property type="match status" value="1"/>
</dbReference>
<dbReference type="Proteomes" id="UP001165060">
    <property type="component" value="Unassembled WGS sequence"/>
</dbReference>
<evidence type="ECO:0000313" key="2">
    <source>
        <dbReference type="EMBL" id="GMI40940.1"/>
    </source>
</evidence>
<evidence type="ECO:0008006" key="4">
    <source>
        <dbReference type="Google" id="ProtNLM"/>
    </source>
</evidence>
<dbReference type="EMBL" id="BRYB01000964">
    <property type="protein sequence ID" value="GMI40940.1"/>
    <property type="molecule type" value="Genomic_DNA"/>
</dbReference>
<feature type="compositionally biased region" description="Pro residues" evidence="1">
    <location>
        <begin position="8"/>
        <end position="27"/>
    </location>
</feature>
<evidence type="ECO:0000313" key="3">
    <source>
        <dbReference type="Proteomes" id="UP001165060"/>
    </source>
</evidence>
<organism evidence="2 3">
    <name type="scientific">Tetraparma gracilis</name>
    <dbReference type="NCBI Taxonomy" id="2962635"/>
    <lineage>
        <taxon>Eukaryota</taxon>
        <taxon>Sar</taxon>
        <taxon>Stramenopiles</taxon>
        <taxon>Ochrophyta</taxon>
        <taxon>Bolidophyceae</taxon>
        <taxon>Parmales</taxon>
        <taxon>Triparmaceae</taxon>
        <taxon>Tetraparma</taxon>
    </lineage>
</organism>
<gene>
    <name evidence="2" type="ORF">TeGR_g15281</name>
</gene>
<accession>A0ABQ6N595</accession>
<sequence>MSKRTRTPSPPPSPPPPPPQAPHPPLLPALDFLSRVSREVPILDLRSSSSFLSVRLSPPPAAHEAGAHEAGVATVVNLPFASLAADADNRAGELPPRDVEMDLILPQAPSPAEASPAEVLSFFAATSSSKTGASRKPWRIRNATLGVPALFADPPPSPAPPAYQVTRDGPLPFPGPRLWKPDPMVETVLAPLLAAAASSPTPPSSTPPPVFTVLDLGSGAGRDVSFLADFTVVGVDYHKGSPKRCLPLWRHRGVAAETQAASTNLKKPSEFQGLIDSHGGAVHAAYCVRYLNRPLLSLISSSSCVRVGGYFAISHFTCEADGTFPFAHPKRKEVLARGEVEAVFAEASGWKVVHNEVARDSDFGRALLNFVAQRVR</sequence>
<proteinExistence type="predicted"/>
<dbReference type="InterPro" id="IPR029063">
    <property type="entry name" value="SAM-dependent_MTases_sf"/>
</dbReference>
<evidence type="ECO:0000256" key="1">
    <source>
        <dbReference type="SAM" id="MobiDB-lite"/>
    </source>
</evidence>